<organism evidence="4 5">
    <name type="scientific">Microthyrium microscopicum</name>
    <dbReference type="NCBI Taxonomy" id="703497"/>
    <lineage>
        <taxon>Eukaryota</taxon>
        <taxon>Fungi</taxon>
        <taxon>Dikarya</taxon>
        <taxon>Ascomycota</taxon>
        <taxon>Pezizomycotina</taxon>
        <taxon>Dothideomycetes</taxon>
        <taxon>Dothideomycetes incertae sedis</taxon>
        <taxon>Microthyriales</taxon>
        <taxon>Microthyriaceae</taxon>
        <taxon>Microthyrium</taxon>
    </lineage>
</organism>
<keyword evidence="5" id="KW-1185">Reference proteome</keyword>
<dbReference type="InterPro" id="IPR001452">
    <property type="entry name" value="SH3_domain"/>
</dbReference>
<evidence type="ECO:0000256" key="2">
    <source>
        <dbReference type="PROSITE-ProRule" id="PRU00192"/>
    </source>
</evidence>
<dbReference type="SMART" id="SM00326">
    <property type="entry name" value="SH3"/>
    <property type="match status" value="1"/>
</dbReference>
<gene>
    <name evidence="4" type="ORF">BT63DRAFT_437776</name>
</gene>
<protein>
    <recommendedName>
        <fullName evidence="3">SH3 domain-containing protein</fullName>
    </recommendedName>
</protein>
<dbReference type="SUPFAM" id="SSF50044">
    <property type="entry name" value="SH3-domain"/>
    <property type="match status" value="1"/>
</dbReference>
<dbReference type="AlphaFoldDB" id="A0A6A6UL89"/>
<evidence type="ECO:0000313" key="4">
    <source>
        <dbReference type="EMBL" id="KAF2671838.1"/>
    </source>
</evidence>
<dbReference type="Gene3D" id="2.30.30.40">
    <property type="entry name" value="SH3 Domains"/>
    <property type="match status" value="1"/>
</dbReference>
<dbReference type="PROSITE" id="PS50002">
    <property type="entry name" value="SH3"/>
    <property type="match status" value="1"/>
</dbReference>
<dbReference type="Proteomes" id="UP000799302">
    <property type="component" value="Unassembled WGS sequence"/>
</dbReference>
<evidence type="ECO:0000256" key="1">
    <source>
        <dbReference type="ARBA" id="ARBA00022443"/>
    </source>
</evidence>
<evidence type="ECO:0000313" key="5">
    <source>
        <dbReference type="Proteomes" id="UP000799302"/>
    </source>
</evidence>
<accession>A0A6A6UL89</accession>
<sequence>MMASESAPEPVDDAASASFWGILVKGDEEITSIPLNRLLLSIYDFLRCTTKEELPTLATCRAQSYLNTEMITRILSLLGNDDLAWIDMNLESTDPRLFYSYFTEFYKAHKMRPTLFSTALEPPDKYKVVAQASFAGGEGELTFDKGAEIFNVRKPFFSRKETDWWTGWTGGREGKFPCNIVKPFQPLINVPWCTRGNFGYWLYKYIAARPDEMHVKLNTLLGKEDFQFIDPFTDEPWTFRQIPRSAFPAEPVPNFVDILHNDEKRWQDACEGFKSEAEGKKRAKSVPQYSQLSLALAEPSALDRTNRANQTAMQMLGLTQAPQTLRSNILPPPIVDQVALDTARLNAASADLAAARMRSRAIREM</sequence>
<evidence type="ECO:0000259" key="3">
    <source>
        <dbReference type="PROSITE" id="PS50002"/>
    </source>
</evidence>
<proteinExistence type="predicted"/>
<keyword evidence="1 2" id="KW-0728">SH3 domain</keyword>
<name>A0A6A6UL89_9PEZI</name>
<dbReference type="EMBL" id="MU004232">
    <property type="protein sequence ID" value="KAF2671838.1"/>
    <property type="molecule type" value="Genomic_DNA"/>
</dbReference>
<dbReference type="InterPro" id="IPR036028">
    <property type="entry name" value="SH3-like_dom_sf"/>
</dbReference>
<reference evidence="4" key="1">
    <citation type="journal article" date="2020" name="Stud. Mycol.">
        <title>101 Dothideomycetes genomes: a test case for predicting lifestyles and emergence of pathogens.</title>
        <authorList>
            <person name="Haridas S."/>
            <person name="Albert R."/>
            <person name="Binder M."/>
            <person name="Bloem J."/>
            <person name="Labutti K."/>
            <person name="Salamov A."/>
            <person name="Andreopoulos B."/>
            <person name="Baker S."/>
            <person name="Barry K."/>
            <person name="Bills G."/>
            <person name="Bluhm B."/>
            <person name="Cannon C."/>
            <person name="Castanera R."/>
            <person name="Culley D."/>
            <person name="Daum C."/>
            <person name="Ezra D."/>
            <person name="Gonzalez J."/>
            <person name="Henrissat B."/>
            <person name="Kuo A."/>
            <person name="Liang C."/>
            <person name="Lipzen A."/>
            <person name="Lutzoni F."/>
            <person name="Magnuson J."/>
            <person name="Mondo S."/>
            <person name="Nolan M."/>
            <person name="Ohm R."/>
            <person name="Pangilinan J."/>
            <person name="Park H.-J."/>
            <person name="Ramirez L."/>
            <person name="Alfaro M."/>
            <person name="Sun H."/>
            <person name="Tritt A."/>
            <person name="Yoshinaga Y."/>
            <person name="Zwiers L.-H."/>
            <person name="Turgeon B."/>
            <person name="Goodwin S."/>
            <person name="Spatafora J."/>
            <person name="Crous P."/>
            <person name="Grigoriev I."/>
        </authorList>
    </citation>
    <scope>NUCLEOTIDE SEQUENCE</scope>
    <source>
        <strain evidence="4">CBS 115976</strain>
    </source>
</reference>
<feature type="domain" description="SH3" evidence="3">
    <location>
        <begin position="123"/>
        <end position="186"/>
    </location>
</feature>